<dbReference type="STRING" id="154981.AKJ29_11600"/>
<dbReference type="Proteomes" id="UP000050471">
    <property type="component" value="Unassembled WGS sequence"/>
</dbReference>
<name>A0A0P7J5L2_9RHOB</name>
<dbReference type="OrthoDB" id="5514977at2"/>
<organism evidence="2 3">
    <name type="scientific">Aliiroseovarius crassostreae</name>
    <dbReference type="NCBI Taxonomy" id="154981"/>
    <lineage>
        <taxon>Bacteria</taxon>
        <taxon>Pseudomonadati</taxon>
        <taxon>Pseudomonadota</taxon>
        <taxon>Alphaproteobacteria</taxon>
        <taxon>Rhodobacterales</taxon>
        <taxon>Paracoccaceae</taxon>
        <taxon>Aliiroseovarius</taxon>
    </lineage>
</organism>
<accession>A0A0P7J5L2</accession>
<keyword evidence="1" id="KW-1133">Transmembrane helix</keyword>
<gene>
    <name evidence="2" type="ORF">AKJ29_11600</name>
</gene>
<feature type="transmembrane region" description="Helical" evidence="1">
    <location>
        <begin position="12"/>
        <end position="31"/>
    </location>
</feature>
<dbReference type="EMBL" id="LKBA01000006">
    <property type="protein sequence ID" value="KPN63320.1"/>
    <property type="molecule type" value="Genomic_DNA"/>
</dbReference>
<proteinExistence type="predicted"/>
<evidence type="ECO:0000256" key="1">
    <source>
        <dbReference type="SAM" id="Phobius"/>
    </source>
</evidence>
<keyword evidence="3" id="KW-1185">Reference proteome</keyword>
<sequence length="128" mass="13309">MKTPEWIKPGIYGAVIGAVFVGIAGFSWGGWVTGGTANDRAMAMSRDDVIAAMVPVCLELARSDPARAGKLATIRSATTYKRRDALITAGWATMPGAASPNRDIAQACLAALDVDGSPERTESPADEG</sequence>
<dbReference type="AlphaFoldDB" id="A0A0P7J5L2"/>
<dbReference type="RefSeq" id="WP_055189557.1">
    <property type="nucleotide sequence ID" value="NZ_FPBS01000002.1"/>
</dbReference>
<comment type="caution">
    <text evidence="2">The sequence shown here is derived from an EMBL/GenBank/DDBJ whole genome shotgun (WGS) entry which is preliminary data.</text>
</comment>
<protein>
    <submittedName>
        <fullName evidence="2">Uncharacterized protein</fullName>
    </submittedName>
</protein>
<evidence type="ECO:0000313" key="3">
    <source>
        <dbReference type="Proteomes" id="UP000050471"/>
    </source>
</evidence>
<evidence type="ECO:0000313" key="2">
    <source>
        <dbReference type="EMBL" id="KPN63320.1"/>
    </source>
</evidence>
<keyword evidence="1" id="KW-0812">Transmembrane</keyword>
<reference evidence="2 3" key="1">
    <citation type="submission" date="2015-09" db="EMBL/GenBank/DDBJ databases">
        <title>Draft genome sequence of Aliiroseovarius crassostreae CV919-312TSm, the causative agent of Roseovarius Oyster Disease (formerly Juvenile Oyster Disease).</title>
        <authorList>
            <person name="Kessner L."/>
            <person name="Spinard E."/>
            <person name="Nelson D."/>
        </authorList>
    </citation>
    <scope>NUCLEOTIDE SEQUENCE [LARGE SCALE GENOMIC DNA]</scope>
    <source>
        <strain evidence="2 3">CV919-312</strain>
    </source>
</reference>
<keyword evidence="1" id="KW-0472">Membrane</keyword>